<dbReference type="EMBL" id="JBBWUH010000005">
    <property type="protein sequence ID" value="KAK8166248.1"/>
    <property type="molecule type" value="Genomic_DNA"/>
</dbReference>
<accession>A0ABR1XSS6</accession>
<keyword evidence="2" id="KW-1185">Reference proteome</keyword>
<comment type="caution">
    <text evidence="1">The sequence shown here is derived from an EMBL/GenBank/DDBJ whole genome shotgun (WGS) entry which is preliminary data.</text>
</comment>
<evidence type="ECO:0000313" key="1">
    <source>
        <dbReference type="EMBL" id="KAK8166248.1"/>
    </source>
</evidence>
<proteinExistence type="predicted"/>
<protein>
    <submittedName>
        <fullName evidence="1">Uncharacterized protein</fullName>
    </submittedName>
</protein>
<gene>
    <name evidence="1" type="ORF">IWX90DRAFT_206872</name>
</gene>
<organism evidence="1 2">
    <name type="scientific">Phyllosticta citrichinensis</name>
    <dbReference type="NCBI Taxonomy" id="1130410"/>
    <lineage>
        <taxon>Eukaryota</taxon>
        <taxon>Fungi</taxon>
        <taxon>Dikarya</taxon>
        <taxon>Ascomycota</taxon>
        <taxon>Pezizomycotina</taxon>
        <taxon>Dothideomycetes</taxon>
        <taxon>Dothideomycetes incertae sedis</taxon>
        <taxon>Botryosphaeriales</taxon>
        <taxon>Phyllostictaceae</taxon>
        <taxon>Phyllosticta</taxon>
    </lineage>
</organism>
<dbReference type="Proteomes" id="UP001456524">
    <property type="component" value="Unassembled WGS sequence"/>
</dbReference>
<sequence length="268" mass="29473">MSVSGLIGDLASFAADLEKEREDRRQQGGRLARSLVAGVFEIGAASSQQREVVVGSTPTRKADCFWDHRHEVFCLLSSCSARSSRAAMATWRSLVGLRCSTPMWRDAHARANPTSGPGTPVCRQHAHEEATSVLWHTSHRHPRLGPPWASFAKDLTSNIVRTSRFRGRSTENFCEFHSVSHPSSIFLLVQDPRSGEGSCPHVLALLQLRRLGGGVRGGLQQRFRAVSVVVPLSNGLPLIGWRWWASRRQREGITVSSVVGHLADTLPS</sequence>
<reference evidence="1 2" key="1">
    <citation type="journal article" date="2022" name="G3 (Bethesda)">
        <title>Enemy or ally: a genomic approach to elucidate the lifestyle of Phyllosticta citrichinaensis.</title>
        <authorList>
            <person name="Buijs V.A."/>
            <person name="Groenewald J.Z."/>
            <person name="Haridas S."/>
            <person name="LaButti K.M."/>
            <person name="Lipzen A."/>
            <person name="Martin F.M."/>
            <person name="Barry K."/>
            <person name="Grigoriev I.V."/>
            <person name="Crous P.W."/>
            <person name="Seidl M.F."/>
        </authorList>
    </citation>
    <scope>NUCLEOTIDE SEQUENCE [LARGE SCALE GENOMIC DNA]</scope>
    <source>
        <strain evidence="1 2">CBS 129764</strain>
    </source>
</reference>
<name>A0ABR1XSS6_9PEZI</name>
<evidence type="ECO:0000313" key="2">
    <source>
        <dbReference type="Proteomes" id="UP001456524"/>
    </source>
</evidence>